<evidence type="ECO:0000313" key="2">
    <source>
        <dbReference type="EMBL" id="KAJ7304132.1"/>
    </source>
</evidence>
<name>A0A9Q0X6C5_9SAUR</name>
<gene>
    <name evidence="2" type="ORF">JRQ81_011659</name>
</gene>
<dbReference type="OrthoDB" id="5979004at2759"/>
<feature type="region of interest" description="Disordered" evidence="1">
    <location>
        <begin position="1"/>
        <end position="132"/>
    </location>
</feature>
<organism evidence="2 3">
    <name type="scientific">Phrynocephalus forsythii</name>
    <dbReference type="NCBI Taxonomy" id="171643"/>
    <lineage>
        <taxon>Eukaryota</taxon>
        <taxon>Metazoa</taxon>
        <taxon>Chordata</taxon>
        <taxon>Craniata</taxon>
        <taxon>Vertebrata</taxon>
        <taxon>Euteleostomi</taxon>
        <taxon>Lepidosauria</taxon>
        <taxon>Squamata</taxon>
        <taxon>Bifurcata</taxon>
        <taxon>Unidentata</taxon>
        <taxon>Episquamata</taxon>
        <taxon>Toxicofera</taxon>
        <taxon>Iguania</taxon>
        <taxon>Acrodonta</taxon>
        <taxon>Agamidae</taxon>
        <taxon>Agaminae</taxon>
        <taxon>Phrynocephalus</taxon>
    </lineage>
</organism>
<dbReference type="Proteomes" id="UP001142489">
    <property type="component" value="Unassembled WGS sequence"/>
</dbReference>
<proteinExistence type="predicted"/>
<dbReference type="AlphaFoldDB" id="A0A9Q0X6C5"/>
<keyword evidence="3" id="KW-1185">Reference proteome</keyword>
<dbReference type="EMBL" id="JAPFRF010000023">
    <property type="protein sequence ID" value="KAJ7304132.1"/>
    <property type="molecule type" value="Genomic_DNA"/>
</dbReference>
<reference evidence="2" key="1">
    <citation type="journal article" date="2023" name="DNA Res.">
        <title>Chromosome-level genome assembly of Phrynocephalus forsythii using third-generation DNA sequencing and Hi-C analysis.</title>
        <authorList>
            <person name="Qi Y."/>
            <person name="Zhao W."/>
            <person name="Zhao Y."/>
            <person name="Niu C."/>
            <person name="Cao S."/>
            <person name="Zhang Y."/>
        </authorList>
    </citation>
    <scope>NUCLEOTIDE SEQUENCE</scope>
    <source>
        <tissue evidence="2">Muscle</tissue>
    </source>
</reference>
<comment type="caution">
    <text evidence="2">The sequence shown here is derived from an EMBL/GenBank/DDBJ whole genome shotgun (WGS) entry which is preliminary data.</text>
</comment>
<evidence type="ECO:0000313" key="3">
    <source>
        <dbReference type="Proteomes" id="UP001142489"/>
    </source>
</evidence>
<feature type="compositionally biased region" description="Low complexity" evidence="1">
    <location>
        <begin position="109"/>
        <end position="120"/>
    </location>
</feature>
<protein>
    <submittedName>
        <fullName evidence="2">Uncharacterized protein</fullName>
    </submittedName>
</protein>
<feature type="compositionally biased region" description="Polar residues" evidence="1">
    <location>
        <begin position="62"/>
        <end position="72"/>
    </location>
</feature>
<evidence type="ECO:0000256" key="1">
    <source>
        <dbReference type="SAM" id="MobiDB-lite"/>
    </source>
</evidence>
<sequence>MTDAAEKSKQTANSLPGKQTGRTKRQGRSLPGHSATVAGQSQVEGEAKTEGSGRVSEVMNGVPSSNTLNSQKAPDGLGPSRLAFNKDVTASGQQHSNDDQLSPEADGPSLSDSIDILLDSPWSGNGSGDITHDGPPGSRMLPPCASCNMLKAELDTVREELRLTQASTLYGLSGTSLRDLSEALDTVVHILNNRKSLSAKGSSQNVAEISSRPVWQERNHF</sequence>
<accession>A0A9Q0X6C5</accession>